<dbReference type="InterPro" id="IPR023753">
    <property type="entry name" value="FAD/NAD-binding_dom"/>
</dbReference>
<proteinExistence type="predicted"/>
<dbReference type="Proteomes" id="UP001057498">
    <property type="component" value="Chromosome"/>
</dbReference>
<dbReference type="Gene3D" id="3.50.50.60">
    <property type="entry name" value="FAD/NAD(P)-binding domain"/>
    <property type="match status" value="2"/>
</dbReference>
<dbReference type="PRINTS" id="PR00420">
    <property type="entry name" value="RNGMNOXGNASE"/>
</dbReference>
<evidence type="ECO:0000259" key="1">
    <source>
        <dbReference type="Pfam" id="PF07992"/>
    </source>
</evidence>
<dbReference type="InterPro" id="IPR052541">
    <property type="entry name" value="SQRD"/>
</dbReference>
<gene>
    <name evidence="3" type="primary">dhsU_2</name>
    <name evidence="3" type="ORF">CATMQ487_46640</name>
</gene>
<sequence>MKRRSLVGGMLGGLAAAALGGQARARVLIVGGGWGGLAAAHALGRDGAGRLDITLIDRSPQWRSLPLSSAWLVDRAPERLPRLDLAELGRRQGWRFVAADVQAIDRPGRRLDTSAGAFAYDWLILATGATYDDAAWYGGDARAQAEARSRFPAGFQASELDGLQRALQGFQGGDLLLTVPPPPYRCPPAPYERAVLLAGWIRARGLRAKVTLLDAGGGMPRYSRLFNERWRGLIEHRPYSEVRRVDPWARTVRTDDGELPFDHALLLPPMGAGALLTQAGLLGRGPQGQPSRWAAVEPLSLRAPGDERVLIVGDALDSVSILFGAYPKTAQIAADLGAAAARQVLAASLGQALPPAAELLPASQCHVWLDADPAEQLRIDTSYRLRGDGVIVQTVRQVDNPQPRDEDLQWARSLMAARLGVG</sequence>
<feature type="domain" description="Sulfide dehydrogenase [flavocytochrome c] flavoprotein chain central" evidence="2">
    <location>
        <begin position="171"/>
        <end position="257"/>
    </location>
</feature>
<evidence type="ECO:0000313" key="3">
    <source>
        <dbReference type="EMBL" id="BDI07694.1"/>
    </source>
</evidence>
<dbReference type="Pfam" id="PF07992">
    <property type="entry name" value="Pyr_redox_2"/>
    <property type="match status" value="1"/>
</dbReference>
<evidence type="ECO:0000313" key="4">
    <source>
        <dbReference type="Proteomes" id="UP001057498"/>
    </source>
</evidence>
<feature type="domain" description="FAD/NAD(P)-binding" evidence="1">
    <location>
        <begin position="26"/>
        <end position="131"/>
    </location>
</feature>
<dbReference type="SUPFAM" id="SSF51905">
    <property type="entry name" value="FAD/NAD(P)-binding domain"/>
    <property type="match status" value="2"/>
</dbReference>
<reference evidence="3" key="1">
    <citation type="submission" date="2022-04" db="EMBL/GenBank/DDBJ databases">
        <title>Whole genome sequence of Sphaerotilus sp. FB-5.</title>
        <authorList>
            <person name="Takeda M."/>
            <person name="Narihara S."/>
            <person name="Akimoto M."/>
            <person name="Akimoto R."/>
            <person name="Nishiyashiki S."/>
            <person name="Murakami T."/>
        </authorList>
    </citation>
    <scope>NUCLEOTIDE SEQUENCE</scope>
    <source>
        <strain evidence="3">FB-5</strain>
    </source>
</reference>
<dbReference type="Pfam" id="PF21706">
    <property type="entry name" value="FCSD_central"/>
    <property type="match status" value="1"/>
</dbReference>
<dbReference type="PANTHER" id="PTHR43755:SF1">
    <property type="entry name" value="FAD-DEPENDENT PYRIDINE NUCLEOTIDE-DISULPHIDE OXIDOREDUCTASE"/>
    <property type="match status" value="1"/>
</dbReference>
<keyword evidence="4" id="KW-1185">Reference proteome</keyword>
<organism evidence="3 4">
    <name type="scientific">Sphaerotilus microaerophilus</name>
    <dbReference type="NCBI Taxonomy" id="2914710"/>
    <lineage>
        <taxon>Bacteria</taxon>
        <taxon>Pseudomonadati</taxon>
        <taxon>Pseudomonadota</taxon>
        <taxon>Betaproteobacteria</taxon>
        <taxon>Burkholderiales</taxon>
        <taxon>Sphaerotilaceae</taxon>
        <taxon>Sphaerotilus</taxon>
    </lineage>
</organism>
<dbReference type="PANTHER" id="PTHR43755">
    <property type="match status" value="1"/>
</dbReference>
<name>A0ABN6PR76_9BURK</name>
<dbReference type="InterPro" id="IPR036188">
    <property type="entry name" value="FAD/NAD-bd_sf"/>
</dbReference>
<protein>
    <submittedName>
        <fullName evidence="3">Flavocytochrome C sulfide dehydrogenase</fullName>
    </submittedName>
</protein>
<evidence type="ECO:0000259" key="2">
    <source>
        <dbReference type="Pfam" id="PF21706"/>
    </source>
</evidence>
<dbReference type="RefSeq" id="WP_251970861.1">
    <property type="nucleotide sequence ID" value="NZ_AP025730.1"/>
</dbReference>
<accession>A0ABN6PR76</accession>
<dbReference type="EMBL" id="AP025730">
    <property type="protein sequence ID" value="BDI07694.1"/>
    <property type="molecule type" value="Genomic_DNA"/>
</dbReference>
<dbReference type="InterPro" id="IPR049386">
    <property type="entry name" value="FCSD_central"/>
</dbReference>